<dbReference type="Gene3D" id="3.40.50.410">
    <property type="entry name" value="von Willebrand factor, type A domain"/>
    <property type="match status" value="1"/>
</dbReference>
<dbReference type="AlphaFoldDB" id="A0A6P2BSP3"/>
<evidence type="ECO:0000313" key="3">
    <source>
        <dbReference type="EMBL" id="TVZ01667.1"/>
    </source>
</evidence>
<feature type="region of interest" description="Disordered" evidence="1">
    <location>
        <begin position="250"/>
        <end position="272"/>
    </location>
</feature>
<proteinExistence type="predicted"/>
<dbReference type="InterPro" id="IPR036465">
    <property type="entry name" value="vWFA_dom_sf"/>
</dbReference>
<sequence>MNPADSYSRMPGGGISRRPLHLIILADCSGSTKGEKIQALNYAIADMMSHLEEWEQDQEQAQVFLRAIAFATEPRWHIKDPVPVSGIRWKPLQTVNKGLTNMGPAFRMAAEALAPGQVERRALRPALLLITDGLATDPPGVFEDGLGALMAQPAGKAALRLSLAIGRDAQSEALNRFNGDPSVPVLVADSTEDIAGRLVIASLAVSRMSESGADRSAVARKLFGTPPGGEIPSTIFNQDTIVLSDDKRNRSGAVAGHRGHGPRCGARGARPR</sequence>
<dbReference type="CDD" id="cd00198">
    <property type="entry name" value="vWFA"/>
    <property type="match status" value="1"/>
</dbReference>
<evidence type="ECO:0000313" key="4">
    <source>
        <dbReference type="Proteomes" id="UP000460272"/>
    </source>
</evidence>
<name>A0A6P2BSP3_9ACTN</name>
<comment type="caution">
    <text evidence="3">The sequence shown here is derived from an EMBL/GenBank/DDBJ whole genome shotgun (WGS) entry which is preliminary data.</text>
</comment>
<evidence type="ECO:0000259" key="2">
    <source>
        <dbReference type="PROSITE" id="PS50234"/>
    </source>
</evidence>
<dbReference type="SUPFAM" id="SSF53300">
    <property type="entry name" value="vWA-like"/>
    <property type="match status" value="1"/>
</dbReference>
<gene>
    <name evidence="3" type="ORF">EAS64_29780</name>
</gene>
<dbReference type="Proteomes" id="UP000460272">
    <property type="component" value="Unassembled WGS sequence"/>
</dbReference>
<evidence type="ECO:0000256" key="1">
    <source>
        <dbReference type="SAM" id="MobiDB-lite"/>
    </source>
</evidence>
<dbReference type="PROSITE" id="PS50234">
    <property type="entry name" value="VWFA"/>
    <property type="match status" value="1"/>
</dbReference>
<dbReference type="InterPro" id="IPR002035">
    <property type="entry name" value="VWF_A"/>
</dbReference>
<reference evidence="3 4" key="1">
    <citation type="submission" date="2018-11" db="EMBL/GenBank/DDBJ databases">
        <title>Trebonia kvetii gen.nov., sp.nov., a novel acidophilic actinobacterium, and proposal of the new actinobacterial family Treboniaceae fam. nov.</title>
        <authorList>
            <person name="Rapoport D."/>
            <person name="Sagova-Mareckova M."/>
            <person name="Sedlacek I."/>
            <person name="Provaznik J."/>
            <person name="Kralova S."/>
            <person name="Pavlinic D."/>
            <person name="Benes V."/>
            <person name="Kopecky J."/>
        </authorList>
    </citation>
    <scope>NUCLEOTIDE SEQUENCE [LARGE SCALE GENOMIC DNA]</scope>
    <source>
        <strain evidence="3 4">15Tr583</strain>
    </source>
</reference>
<dbReference type="EMBL" id="RPFW01000006">
    <property type="protein sequence ID" value="TVZ01667.1"/>
    <property type="molecule type" value="Genomic_DNA"/>
</dbReference>
<organism evidence="3 4">
    <name type="scientific">Trebonia kvetii</name>
    <dbReference type="NCBI Taxonomy" id="2480626"/>
    <lineage>
        <taxon>Bacteria</taxon>
        <taxon>Bacillati</taxon>
        <taxon>Actinomycetota</taxon>
        <taxon>Actinomycetes</taxon>
        <taxon>Streptosporangiales</taxon>
        <taxon>Treboniaceae</taxon>
        <taxon>Trebonia</taxon>
    </lineage>
</organism>
<keyword evidence="4" id="KW-1185">Reference proteome</keyword>
<accession>A0A6P2BSP3</accession>
<feature type="domain" description="VWFA" evidence="2">
    <location>
        <begin position="21"/>
        <end position="203"/>
    </location>
</feature>
<dbReference type="RefSeq" id="WP_145858438.1">
    <property type="nucleotide sequence ID" value="NZ_RPFW01000006.1"/>
</dbReference>
<dbReference type="OrthoDB" id="9806395at2"/>
<feature type="compositionally biased region" description="Low complexity" evidence="1">
    <location>
        <begin position="263"/>
        <end position="272"/>
    </location>
</feature>
<protein>
    <submittedName>
        <fullName evidence="3">VWA domain-containing protein</fullName>
    </submittedName>
</protein>